<keyword evidence="2" id="KW-0732">Signal</keyword>
<sequence length="526" mass="59188">MLKFMNINIVLYVTAVIFIFRLAQGAPIPDDADIKKMIVDMQLKANYEAFHRCRFKYTKSMGRGLVQIPKSIEEIRSLAIPETSPYTREQLLNEPNEEPIPEIQRKFTKAYHALVFERLKTLFIRLQLLAHDGEHEEKDPLLGARLEMVWSALLKHYALESGYSGPNDHGNTRKIKLPSIDIPEQLPTHGPMKSLKSQISSYSTKVTQLEQKCRDKIHAMCRSEPDQRFHCATSRNVLNSEESRFRILEATKEWSTKLNYGALNQLVLEDRRWLPLWLAHEGLILARAQYDVARLKLYMTKCRKYAAKLPNRLYEYAAFIEDHKKNINVYSKSSGGLAMLQGGCVDDTVASSSKEAGKDGEALVRARSAIEPPSAASSSPSPSPGRYSSLGPHTLNDRTYVLDTTMVEDSGHRQPQTLNLLGQLDTRPPQHEGSLQPVEIGMLDRSSDVDTDLSLGWVSTAGQSCLPYENLCHNAWPAGHDSMNSVDGGNIDPDPCGVKRRRPASSIDTSRGHMRRKPSHEQIAES</sequence>
<organism evidence="3 4">
    <name type="scientific">Synchytrium endobioticum</name>
    <dbReference type="NCBI Taxonomy" id="286115"/>
    <lineage>
        <taxon>Eukaryota</taxon>
        <taxon>Fungi</taxon>
        <taxon>Fungi incertae sedis</taxon>
        <taxon>Chytridiomycota</taxon>
        <taxon>Chytridiomycota incertae sedis</taxon>
        <taxon>Chytridiomycetes</taxon>
        <taxon>Synchytriales</taxon>
        <taxon>Synchytriaceae</taxon>
        <taxon>Synchytrium</taxon>
    </lineage>
</organism>
<dbReference type="EMBL" id="QEAM01000321">
    <property type="protein sequence ID" value="TPX41428.1"/>
    <property type="molecule type" value="Genomic_DNA"/>
</dbReference>
<dbReference type="Proteomes" id="UP000320475">
    <property type="component" value="Unassembled WGS sequence"/>
</dbReference>
<evidence type="ECO:0000313" key="3">
    <source>
        <dbReference type="EMBL" id="TPX41428.1"/>
    </source>
</evidence>
<name>A0A507CQR6_9FUNG</name>
<accession>A0A507CQR6</accession>
<dbReference type="AlphaFoldDB" id="A0A507CQR6"/>
<evidence type="ECO:0000256" key="1">
    <source>
        <dbReference type="SAM" id="MobiDB-lite"/>
    </source>
</evidence>
<feature type="region of interest" description="Disordered" evidence="1">
    <location>
        <begin position="369"/>
        <end position="395"/>
    </location>
</feature>
<evidence type="ECO:0000256" key="2">
    <source>
        <dbReference type="SAM" id="SignalP"/>
    </source>
</evidence>
<feature type="compositionally biased region" description="Low complexity" evidence="1">
    <location>
        <begin position="369"/>
        <end position="389"/>
    </location>
</feature>
<feature type="chain" id="PRO_5021496407" evidence="2">
    <location>
        <begin position="26"/>
        <end position="526"/>
    </location>
</feature>
<feature type="region of interest" description="Disordered" evidence="1">
    <location>
        <begin position="485"/>
        <end position="526"/>
    </location>
</feature>
<comment type="caution">
    <text evidence="3">The sequence shown here is derived from an EMBL/GenBank/DDBJ whole genome shotgun (WGS) entry which is preliminary data.</text>
</comment>
<proteinExistence type="predicted"/>
<feature type="signal peptide" evidence="2">
    <location>
        <begin position="1"/>
        <end position="25"/>
    </location>
</feature>
<reference evidence="3 4" key="1">
    <citation type="journal article" date="2019" name="Sci. Rep.">
        <title>Comparative genomics of chytrid fungi reveal insights into the obligate biotrophic and pathogenic lifestyle of Synchytrium endobioticum.</title>
        <authorList>
            <person name="van de Vossenberg B.T.L.H."/>
            <person name="Warris S."/>
            <person name="Nguyen H.D.T."/>
            <person name="van Gent-Pelzer M.P.E."/>
            <person name="Joly D.L."/>
            <person name="van de Geest H.C."/>
            <person name="Bonants P.J.M."/>
            <person name="Smith D.S."/>
            <person name="Levesque C.A."/>
            <person name="van der Lee T.A.J."/>
        </authorList>
    </citation>
    <scope>NUCLEOTIDE SEQUENCE [LARGE SCALE GENOMIC DNA]</scope>
    <source>
        <strain evidence="3 4">LEV6574</strain>
    </source>
</reference>
<evidence type="ECO:0000313" key="4">
    <source>
        <dbReference type="Proteomes" id="UP000320475"/>
    </source>
</evidence>
<gene>
    <name evidence="3" type="ORF">SeLEV6574_g06090</name>
</gene>
<protein>
    <submittedName>
        <fullName evidence="3">Uncharacterized protein</fullName>
    </submittedName>
</protein>
<dbReference type="VEuPathDB" id="FungiDB:SeMB42_g01216"/>